<dbReference type="InParanoid" id="A0A0H2S7S1"/>
<evidence type="ECO:0000313" key="1">
    <source>
        <dbReference type="EMBL" id="KLO20307.1"/>
    </source>
</evidence>
<evidence type="ECO:0000313" key="2">
    <source>
        <dbReference type="Proteomes" id="UP000053477"/>
    </source>
</evidence>
<dbReference type="AlphaFoldDB" id="A0A0H2S7S1"/>
<organism evidence="1 2">
    <name type="scientific">Schizopora paradoxa</name>
    <dbReference type="NCBI Taxonomy" id="27342"/>
    <lineage>
        <taxon>Eukaryota</taxon>
        <taxon>Fungi</taxon>
        <taxon>Dikarya</taxon>
        <taxon>Basidiomycota</taxon>
        <taxon>Agaricomycotina</taxon>
        <taxon>Agaricomycetes</taxon>
        <taxon>Hymenochaetales</taxon>
        <taxon>Schizoporaceae</taxon>
        <taxon>Schizopora</taxon>
    </lineage>
</organism>
<name>A0A0H2S7S1_9AGAM</name>
<protein>
    <submittedName>
        <fullName evidence="1">Uncharacterized protein</fullName>
    </submittedName>
</protein>
<reference evidence="1 2" key="1">
    <citation type="submission" date="2015-04" db="EMBL/GenBank/DDBJ databases">
        <title>Complete genome sequence of Schizopora paradoxa KUC8140, a cosmopolitan wood degrader in East Asia.</title>
        <authorList>
            <consortium name="DOE Joint Genome Institute"/>
            <person name="Min B."/>
            <person name="Park H."/>
            <person name="Jang Y."/>
            <person name="Kim J.-J."/>
            <person name="Kim K.H."/>
            <person name="Pangilinan J."/>
            <person name="Lipzen A."/>
            <person name="Riley R."/>
            <person name="Grigoriev I.V."/>
            <person name="Spatafora J.W."/>
            <person name="Choi I.-G."/>
        </authorList>
    </citation>
    <scope>NUCLEOTIDE SEQUENCE [LARGE SCALE GENOMIC DNA]</scope>
    <source>
        <strain evidence="1 2">KUC8140</strain>
    </source>
</reference>
<sequence>MGWKDRRWPAPATPLLFVRTRGHWWAPAPNAARHRFLPTPSAGPFLRDDDSVCSQRATRSTTLSQCSLFCQRRALQYFTGFFRRRRASRRPLARGALGGIGPKRGEVPGHQTVWQRVLRRFWPLSPRHLPRHACITLALHVHREPRPPREREQCGQLTRSSPALSAVVPAHSVAASPSFRSAAKQGSPVVVAEPGIDVPAHAFVLPRRLCGNKPPSS</sequence>
<gene>
    <name evidence="1" type="ORF">SCHPADRAFT_20</name>
</gene>
<accession>A0A0H2S7S1</accession>
<dbReference type="Proteomes" id="UP000053477">
    <property type="component" value="Unassembled WGS sequence"/>
</dbReference>
<keyword evidence="2" id="KW-1185">Reference proteome</keyword>
<proteinExistence type="predicted"/>
<dbReference type="EMBL" id="KQ085882">
    <property type="protein sequence ID" value="KLO20307.1"/>
    <property type="molecule type" value="Genomic_DNA"/>
</dbReference>